<evidence type="ECO:0000313" key="3">
    <source>
        <dbReference type="EMBL" id="MBI3126150.1"/>
    </source>
</evidence>
<dbReference type="PANTHER" id="PTHR22911">
    <property type="entry name" value="ACYL-MALONYL CONDENSING ENZYME-RELATED"/>
    <property type="match status" value="1"/>
</dbReference>
<feature type="transmembrane region" description="Helical" evidence="1">
    <location>
        <begin position="37"/>
        <end position="57"/>
    </location>
</feature>
<dbReference type="Pfam" id="PF00892">
    <property type="entry name" value="EamA"/>
    <property type="match status" value="2"/>
</dbReference>
<feature type="domain" description="EamA" evidence="2">
    <location>
        <begin position="6"/>
        <end position="139"/>
    </location>
</feature>
<evidence type="ECO:0000259" key="2">
    <source>
        <dbReference type="Pfam" id="PF00892"/>
    </source>
</evidence>
<feature type="transmembrane region" description="Helical" evidence="1">
    <location>
        <begin position="271"/>
        <end position="290"/>
    </location>
</feature>
<gene>
    <name evidence="3" type="ORF">HYZ11_00925</name>
</gene>
<accession>A0A932HUZ0</accession>
<reference evidence="3" key="1">
    <citation type="submission" date="2020-07" db="EMBL/GenBank/DDBJ databases">
        <title>Huge and variable diversity of episymbiotic CPR bacteria and DPANN archaea in groundwater ecosystems.</title>
        <authorList>
            <person name="He C.Y."/>
            <person name="Keren R."/>
            <person name="Whittaker M."/>
            <person name="Farag I.F."/>
            <person name="Doudna J."/>
            <person name="Cate J.H.D."/>
            <person name="Banfield J.F."/>
        </authorList>
    </citation>
    <scope>NUCLEOTIDE SEQUENCE</scope>
    <source>
        <strain evidence="3">NC_groundwater_763_Ag_S-0.2um_68_21</strain>
    </source>
</reference>
<keyword evidence="1" id="KW-0812">Transmembrane</keyword>
<feature type="transmembrane region" description="Helical" evidence="1">
    <location>
        <begin position="6"/>
        <end position="25"/>
    </location>
</feature>
<feature type="transmembrane region" description="Helical" evidence="1">
    <location>
        <begin position="152"/>
        <end position="169"/>
    </location>
</feature>
<feature type="transmembrane region" description="Helical" evidence="1">
    <location>
        <begin position="175"/>
        <end position="196"/>
    </location>
</feature>
<feature type="transmembrane region" description="Helical" evidence="1">
    <location>
        <begin position="242"/>
        <end position="264"/>
    </location>
</feature>
<feature type="domain" description="EamA" evidence="2">
    <location>
        <begin position="157"/>
        <end position="288"/>
    </location>
</feature>
<dbReference type="SUPFAM" id="SSF103481">
    <property type="entry name" value="Multidrug resistance efflux transporter EmrE"/>
    <property type="match status" value="2"/>
</dbReference>
<feature type="transmembrane region" description="Helical" evidence="1">
    <location>
        <begin position="216"/>
        <end position="236"/>
    </location>
</feature>
<proteinExistence type="predicted"/>
<dbReference type="InterPro" id="IPR000620">
    <property type="entry name" value="EamA_dom"/>
</dbReference>
<dbReference type="GO" id="GO:0016020">
    <property type="term" value="C:membrane"/>
    <property type="evidence" value="ECO:0007669"/>
    <property type="project" value="InterPro"/>
</dbReference>
<organism evidence="3 4">
    <name type="scientific">Tectimicrobiota bacterium</name>
    <dbReference type="NCBI Taxonomy" id="2528274"/>
    <lineage>
        <taxon>Bacteria</taxon>
        <taxon>Pseudomonadati</taxon>
        <taxon>Nitrospinota/Tectimicrobiota group</taxon>
        <taxon>Candidatus Tectimicrobiota</taxon>
    </lineage>
</organism>
<sequence length="293" mass="31172">MSASLMAVFFAFGNAMGSSTFGLLVRRGERFANATTGVLIGLLVNLPIMGAAAWYFWDPAWWNPWGILCFAIDGVLGPPVGRVLMFLSIQRLGLARTAPLMSTLPLAASLLGIAFLGERPGLPILAGTLLVAAGCAAITSRRGGGGGWDRRNLWLPFAAVGAFALGHLFRKVGLGLIPSPLFGLTMLSLTGALFLYPLGQLLPEAHRPRPGRWRAWPFYALVGLVNTVAVGCHFTALRYGDLSVVAPLTSTGPFFSLLLSGLFLRDLERVTPWLVAGTSLVVLGGGIITWRAL</sequence>
<feature type="transmembrane region" description="Helical" evidence="1">
    <location>
        <begin position="97"/>
        <end position="116"/>
    </location>
</feature>
<keyword evidence="1" id="KW-1133">Transmembrane helix</keyword>
<dbReference type="EMBL" id="JACPUR010000001">
    <property type="protein sequence ID" value="MBI3126150.1"/>
    <property type="molecule type" value="Genomic_DNA"/>
</dbReference>
<evidence type="ECO:0000313" key="4">
    <source>
        <dbReference type="Proteomes" id="UP000782312"/>
    </source>
</evidence>
<dbReference type="AlphaFoldDB" id="A0A932HUZ0"/>
<keyword evidence="1" id="KW-0472">Membrane</keyword>
<name>A0A932HUZ0_UNCTE</name>
<protein>
    <submittedName>
        <fullName evidence="3">DMT family transporter</fullName>
    </submittedName>
</protein>
<dbReference type="Gene3D" id="1.10.3730.20">
    <property type="match status" value="1"/>
</dbReference>
<comment type="caution">
    <text evidence="3">The sequence shown here is derived from an EMBL/GenBank/DDBJ whole genome shotgun (WGS) entry which is preliminary data.</text>
</comment>
<dbReference type="Proteomes" id="UP000782312">
    <property type="component" value="Unassembled WGS sequence"/>
</dbReference>
<dbReference type="InterPro" id="IPR037185">
    <property type="entry name" value="EmrE-like"/>
</dbReference>
<feature type="transmembrane region" description="Helical" evidence="1">
    <location>
        <begin position="122"/>
        <end position="140"/>
    </location>
</feature>
<feature type="transmembrane region" description="Helical" evidence="1">
    <location>
        <begin position="63"/>
        <end position="85"/>
    </location>
</feature>
<evidence type="ECO:0000256" key="1">
    <source>
        <dbReference type="SAM" id="Phobius"/>
    </source>
</evidence>